<dbReference type="EMBL" id="BORT01000032">
    <property type="protein sequence ID" value="GIO50414.1"/>
    <property type="molecule type" value="Genomic_DNA"/>
</dbReference>
<dbReference type="Gene3D" id="3.30.43.10">
    <property type="entry name" value="Uridine Diphospho-n-acetylenolpyruvylglucosamine Reductase, domain 2"/>
    <property type="match status" value="1"/>
</dbReference>
<dbReference type="InterPro" id="IPR036683">
    <property type="entry name" value="CO_DH_flav_C_dom_sf"/>
</dbReference>
<dbReference type="GO" id="GO:0016491">
    <property type="term" value="F:oxidoreductase activity"/>
    <property type="evidence" value="ECO:0007669"/>
    <property type="project" value="UniProtKB-KW"/>
</dbReference>
<name>A0A919YH58_9BACL</name>
<dbReference type="SUPFAM" id="SSF56176">
    <property type="entry name" value="FAD-binding/transporter-associated domain-like"/>
    <property type="match status" value="1"/>
</dbReference>
<dbReference type="InterPro" id="IPR005107">
    <property type="entry name" value="CO_DH_flav_C"/>
</dbReference>
<keyword evidence="2" id="KW-0274">FAD</keyword>
<dbReference type="PANTHER" id="PTHR42659">
    <property type="entry name" value="XANTHINE DEHYDROGENASE SUBUNIT C-RELATED"/>
    <property type="match status" value="1"/>
</dbReference>
<comment type="caution">
    <text evidence="5">The sequence shown here is derived from an EMBL/GenBank/DDBJ whole genome shotgun (WGS) entry which is preliminary data.</text>
</comment>
<dbReference type="InterPro" id="IPR016167">
    <property type="entry name" value="FAD-bd_PCMH_sub1"/>
</dbReference>
<evidence type="ECO:0000256" key="2">
    <source>
        <dbReference type="ARBA" id="ARBA00022827"/>
    </source>
</evidence>
<accession>A0A919YH58</accession>
<dbReference type="InterPro" id="IPR016166">
    <property type="entry name" value="FAD-bd_PCMH"/>
</dbReference>
<dbReference type="InterPro" id="IPR036318">
    <property type="entry name" value="FAD-bd_PCMH-like_sf"/>
</dbReference>
<dbReference type="Pfam" id="PF00941">
    <property type="entry name" value="FAD_binding_5"/>
    <property type="match status" value="1"/>
</dbReference>
<dbReference type="InterPro" id="IPR051312">
    <property type="entry name" value="Diverse_Substr_Oxidored"/>
</dbReference>
<keyword evidence="1" id="KW-0285">Flavoprotein</keyword>
<sequence>MIPFDFEYYRPASVMEAVELFQHLHTQGKSPVYYSGGTEIITRARRNLIQPRAVVDLKSIPECGVMEFHKDQLVVGSCVTLSVLSAANPFPLLSEASQGVADQTARNKITIGGNISGIIHYREAVLPLLLADSHVLIAGQEGMKEVSIHEVFKEHLKLNSGEFLVQIKTDRVYVSLPYFHAKKRLIGNVAYPLVTLAALRKDDQIRVAFSGVCAFPFRSAAIEQVLNDPTLSLKEKMDRAVAKLPAQVVSNAEGSAAYREFVLKLTLEEALDTLGGR</sequence>
<dbReference type="PROSITE" id="PS51387">
    <property type="entry name" value="FAD_PCMH"/>
    <property type="match status" value="1"/>
</dbReference>
<evidence type="ECO:0000259" key="4">
    <source>
        <dbReference type="PROSITE" id="PS51387"/>
    </source>
</evidence>
<dbReference type="Gene3D" id="3.30.465.10">
    <property type="match status" value="1"/>
</dbReference>
<evidence type="ECO:0000313" key="5">
    <source>
        <dbReference type="EMBL" id="GIO50414.1"/>
    </source>
</evidence>
<proteinExistence type="predicted"/>
<dbReference type="InterPro" id="IPR016169">
    <property type="entry name" value="FAD-bd_PCMH_sub2"/>
</dbReference>
<evidence type="ECO:0000313" key="6">
    <source>
        <dbReference type="Proteomes" id="UP000682811"/>
    </source>
</evidence>
<dbReference type="SUPFAM" id="SSF55447">
    <property type="entry name" value="CO dehydrogenase flavoprotein C-terminal domain-like"/>
    <property type="match status" value="1"/>
</dbReference>
<dbReference type="PANTHER" id="PTHR42659:SF2">
    <property type="entry name" value="XANTHINE DEHYDROGENASE SUBUNIT C-RELATED"/>
    <property type="match status" value="1"/>
</dbReference>
<gene>
    <name evidence="5" type="ORF">J34TS1_51790</name>
</gene>
<dbReference type="SMART" id="SM01092">
    <property type="entry name" value="CO_deh_flav_C"/>
    <property type="match status" value="1"/>
</dbReference>
<evidence type="ECO:0000256" key="1">
    <source>
        <dbReference type="ARBA" id="ARBA00022630"/>
    </source>
</evidence>
<reference evidence="5 6" key="1">
    <citation type="submission" date="2021-03" db="EMBL/GenBank/DDBJ databases">
        <title>Antimicrobial resistance genes in bacteria isolated from Japanese honey, and their potential for conferring macrolide and lincosamide resistance in the American foulbrood pathogen Paenibacillus larvae.</title>
        <authorList>
            <person name="Okamoto M."/>
            <person name="Kumagai M."/>
            <person name="Kanamori H."/>
            <person name="Takamatsu D."/>
        </authorList>
    </citation>
    <scope>NUCLEOTIDE SEQUENCE [LARGE SCALE GENOMIC DNA]</scope>
    <source>
        <strain evidence="5 6">J34TS1</strain>
    </source>
</reference>
<dbReference type="AlphaFoldDB" id="A0A919YH58"/>
<organism evidence="5 6">
    <name type="scientific">Paenibacillus azoreducens</name>
    <dbReference type="NCBI Taxonomy" id="116718"/>
    <lineage>
        <taxon>Bacteria</taxon>
        <taxon>Bacillati</taxon>
        <taxon>Bacillota</taxon>
        <taxon>Bacilli</taxon>
        <taxon>Bacillales</taxon>
        <taxon>Paenibacillaceae</taxon>
        <taxon>Paenibacillus</taxon>
    </lineage>
</organism>
<keyword evidence="6" id="KW-1185">Reference proteome</keyword>
<protein>
    <submittedName>
        <fullName evidence="5">Xanthine dehydrogenase</fullName>
    </submittedName>
</protein>
<evidence type="ECO:0000256" key="3">
    <source>
        <dbReference type="ARBA" id="ARBA00023002"/>
    </source>
</evidence>
<keyword evidence="3" id="KW-0560">Oxidoreductase</keyword>
<dbReference type="Proteomes" id="UP000682811">
    <property type="component" value="Unassembled WGS sequence"/>
</dbReference>
<dbReference type="GO" id="GO:0071949">
    <property type="term" value="F:FAD binding"/>
    <property type="evidence" value="ECO:0007669"/>
    <property type="project" value="InterPro"/>
</dbReference>
<dbReference type="RefSeq" id="WP_212980625.1">
    <property type="nucleotide sequence ID" value="NZ_AP025343.1"/>
</dbReference>
<dbReference type="Gene3D" id="3.30.390.50">
    <property type="entry name" value="CO dehydrogenase flavoprotein, C-terminal domain"/>
    <property type="match status" value="1"/>
</dbReference>
<feature type="domain" description="FAD-binding PCMH-type" evidence="4">
    <location>
        <begin position="1"/>
        <end position="174"/>
    </location>
</feature>
<dbReference type="InterPro" id="IPR002346">
    <property type="entry name" value="Mopterin_DH_FAD-bd"/>
</dbReference>